<feature type="region of interest" description="Disordered" evidence="1">
    <location>
        <begin position="46"/>
        <end position="74"/>
    </location>
</feature>
<dbReference type="PANTHER" id="PTHR28096:SF1">
    <property type="entry name" value="PROTEIN FAF1"/>
    <property type="match status" value="1"/>
</dbReference>
<dbReference type="PANTHER" id="PTHR28096">
    <property type="entry name" value="PROTEIN FAF1"/>
    <property type="match status" value="1"/>
</dbReference>
<comment type="caution">
    <text evidence="2">The sequence shown here is derived from an EMBL/GenBank/DDBJ whole genome shotgun (WGS) entry which is preliminary data.</text>
</comment>
<name>A0A9W7XUV3_9FUNG</name>
<dbReference type="GO" id="GO:0000462">
    <property type="term" value="P:maturation of SSU-rRNA from tricistronic rRNA transcript (SSU-rRNA, 5.8S rRNA, LSU-rRNA)"/>
    <property type="evidence" value="ECO:0007669"/>
    <property type="project" value="TreeGrafter"/>
</dbReference>
<dbReference type="GO" id="GO:0005730">
    <property type="term" value="C:nucleolus"/>
    <property type="evidence" value="ECO:0007669"/>
    <property type="project" value="TreeGrafter"/>
</dbReference>
<proteinExistence type="predicted"/>
<feature type="region of interest" description="Disordered" evidence="1">
    <location>
        <begin position="158"/>
        <end position="245"/>
    </location>
</feature>
<feature type="compositionally biased region" description="Gly residues" evidence="1">
    <location>
        <begin position="166"/>
        <end position="178"/>
    </location>
</feature>
<sequence length="245" mass="26965">MPAEATTTTTRKKRTPEVVVFDGSSLSATSQRPKFEFKNFMSSKISKIDAKPAEQQSKADKKEDEESRQHDRELKELLEGRVMIEKLHESQLYGKDRHAHNTQKLARLGMKVKTKDNLPVNQYISTQRNREKKAAGMLQDAKDRGILNATLKREIEMKHLKKPGSSSGGNGGGKGGARGRPAHRSGDRGPKIGTGKFKDGILHISKSHIDRVNNSGKSQSRVSKSKGKGKGRGVSKGASKGGKRR</sequence>
<reference evidence="2" key="1">
    <citation type="submission" date="2022-07" db="EMBL/GenBank/DDBJ databases">
        <title>Phylogenomic reconstructions and comparative analyses of Kickxellomycotina fungi.</title>
        <authorList>
            <person name="Reynolds N.K."/>
            <person name="Stajich J.E."/>
            <person name="Barry K."/>
            <person name="Grigoriev I.V."/>
            <person name="Crous P."/>
            <person name="Smith M.E."/>
        </authorList>
    </citation>
    <scope>NUCLEOTIDE SEQUENCE</scope>
    <source>
        <strain evidence="2">NBRC 32514</strain>
    </source>
</reference>
<evidence type="ECO:0000313" key="2">
    <source>
        <dbReference type="EMBL" id="KAJ1719118.1"/>
    </source>
</evidence>
<dbReference type="Proteomes" id="UP001149813">
    <property type="component" value="Unassembled WGS sequence"/>
</dbReference>
<feature type="compositionally biased region" description="Basic and acidic residues" evidence="1">
    <location>
        <begin position="184"/>
        <end position="211"/>
    </location>
</feature>
<dbReference type="EMBL" id="JANBOJ010000485">
    <property type="protein sequence ID" value="KAJ1719118.1"/>
    <property type="molecule type" value="Genomic_DNA"/>
</dbReference>
<gene>
    <name evidence="2" type="ORF">LPJ53_006057</name>
</gene>
<dbReference type="AlphaFoldDB" id="A0A9W7XUV3"/>
<evidence type="ECO:0000256" key="1">
    <source>
        <dbReference type="SAM" id="MobiDB-lite"/>
    </source>
</evidence>
<keyword evidence="3" id="KW-1185">Reference proteome</keyword>
<protein>
    <submittedName>
        <fullName evidence="2">Uncharacterized protein</fullName>
    </submittedName>
</protein>
<feature type="compositionally biased region" description="Basic residues" evidence="1">
    <location>
        <begin position="223"/>
        <end position="233"/>
    </location>
</feature>
<organism evidence="2 3">
    <name type="scientific">Coemansia erecta</name>
    <dbReference type="NCBI Taxonomy" id="147472"/>
    <lineage>
        <taxon>Eukaryota</taxon>
        <taxon>Fungi</taxon>
        <taxon>Fungi incertae sedis</taxon>
        <taxon>Zoopagomycota</taxon>
        <taxon>Kickxellomycotina</taxon>
        <taxon>Kickxellomycetes</taxon>
        <taxon>Kickxellales</taxon>
        <taxon>Kickxellaceae</taxon>
        <taxon>Coemansia</taxon>
    </lineage>
</organism>
<accession>A0A9W7XUV3</accession>
<dbReference type="OrthoDB" id="5556956at2759"/>
<dbReference type="InterPro" id="IPR053030">
    <property type="entry name" value="Ribosomal_biogenesis_FAF1-like"/>
</dbReference>
<evidence type="ECO:0000313" key="3">
    <source>
        <dbReference type="Proteomes" id="UP001149813"/>
    </source>
</evidence>